<comment type="cofactor">
    <cofactor evidence="1">
        <name>Mg(2+)</name>
        <dbReference type="ChEBI" id="CHEBI:18420"/>
    </cofactor>
</comment>
<evidence type="ECO:0000259" key="24">
    <source>
        <dbReference type="Pfam" id="PF08245"/>
    </source>
</evidence>
<dbReference type="InterPro" id="IPR036565">
    <property type="entry name" value="Mur-like_cat_sf"/>
</dbReference>
<comment type="catalytic activity">
    <reaction evidence="21">
        <text>7,8-dihydropteroate + L-glutamate + ATP = 7,8-dihydrofolate + ADP + phosphate + H(+)</text>
        <dbReference type="Rhea" id="RHEA:23584"/>
        <dbReference type="ChEBI" id="CHEBI:15378"/>
        <dbReference type="ChEBI" id="CHEBI:17839"/>
        <dbReference type="ChEBI" id="CHEBI:29985"/>
        <dbReference type="ChEBI" id="CHEBI:30616"/>
        <dbReference type="ChEBI" id="CHEBI:43474"/>
        <dbReference type="ChEBI" id="CHEBI:57451"/>
        <dbReference type="ChEBI" id="CHEBI:456216"/>
        <dbReference type="EC" id="6.3.2.12"/>
    </reaction>
</comment>
<dbReference type="InterPro" id="IPR036615">
    <property type="entry name" value="Mur_ligase_C_dom_sf"/>
</dbReference>
<dbReference type="SUPFAM" id="SSF53244">
    <property type="entry name" value="MurD-like peptide ligases, peptide-binding domain"/>
    <property type="match status" value="1"/>
</dbReference>
<evidence type="ECO:0000256" key="22">
    <source>
        <dbReference type="PIRNR" id="PIRNR001563"/>
    </source>
</evidence>
<evidence type="ECO:0000256" key="19">
    <source>
        <dbReference type="ARBA" id="ARBA00047808"/>
    </source>
</evidence>
<dbReference type="InterPro" id="IPR004101">
    <property type="entry name" value="Mur_ligase_C"/>
</dbReference>
<comment type="similarity">
    <text evidence="5 22">Belongs to the folylpolyglutamate synthase family.</text>
</comment>
<dbReference type="GO" id="GO:0046872">
    <property type="term" value="F:metal ion binding"/>
    <property type="evidence" value="ECO:0007669"/>
    <property type="project" value="UniProtKB-KW"/>
</dbReference>
<comment type="catalytic activity">
    <reaction evidence="19">
        <text>10-formyltetrahydrofolyl-(gamma-L-Glu)(n) + L-glutamate + ATP = 10-formyltetrahydrofolyl-(gamma-L-Glu)(n+1) + ADP + phosphate + H(+)</text>
        <dbReference type="Rhea" id="RHEA:51904"/>
        <dbReference type="Rhea" id="RHEA-COMP:13088"/>
        <dbReference type="Rhea" id="RHEA-COMP:14300"/>
        <dbReference type="ChEBI" id="CHEBI:15378"/>
        <dbReference type="ChEBI" id="CHEBI:29985"/>
        <dbReference type="ChEBI" id="CHEBI:30616"/>
        <dbReference type="ChEBI" id="CHEBI:43474"/>
        <dbReference type="ChEBI" id="CHEBI:134413"/>
        <dbReference type="ChEBI" id="CHEBI:456216"/>
        <dbReference type="EC" id="6.3.2.17"/>
    </reaction>
</comment>
<evidence type="ECO:0000256" key="7">
    <source>
        <dbReference type="ARBA" id="ARBA00013025"/>
    </source>
</evidence>
<evidence type="ECO:0000256" key="9">
    <source>
        <dbReference type="ARBA" id="ARBA00022598"/>
    </source>
</evidence>
<dbReference type="InterPro" id="IPR001645">
    <property type="entry name" value="Folylpolyglutamate_synth"/>
</dbReference>
<organism evidence="25 26">
    <name type="scientific">Wenyingzhuangia marina</name>
    <dbReference type="NCBI Taxonomy" id="1195760"/>
    <lineage>
        <taxon>Bacteria</taxon>
        <taxon>Pseudomonadati</taxon>
        <taxon>Bacteroidota</taxon>
        <taxon>Flavobacteriia</taxon>
        <taxon>Flavobacteriales</taxon>
        <taxon>Flavobacteriaceae</taxon>
        <taxon>Wenyingzhuangia</taxon>
    </lineage>
</organism>
<dbReference type="STRING" id="1195760.SAMN05444281_2821"/>
<evidence type="ECO:0000256" key="6">
    <source>
        <dbReference type="ARBA" id="ARBA00013023"/>
    </source>
</evidence>
<evidence type="ECO:0000256" key="3">
    <source>
        <dbReference type="ARBA" id="ARBA00004799"/>
    </source>
</evidence>
<evidence type="ECO:0000256" key="14">
    <source>
        <dbReference type="ARBA" id="ARBA00022909"/>
    </source>
</evidence>
<dbReference type="Proteomes" id="UP000184109">
    <property type="component" value="Unassembled WGS sequence"/>
</dbReference>
<dbReference type="RefSeq" id="WP_073122656.1">
    <property type="nucleotide sequence ID" value="NZ_BMEN01000001.1"/>
</dbReference>
<evidence type="ECO:0000256" key="10">
    <source>
        <dbReference type="ARBA" id="ARBA00022723"/>
    </source>
</evidence>
<evidence type="ECO:0000256" key="17">
    <source>
        <dbReference type="ARBA" id="ARBA00032510"/>
    </source>
</evidence>
<gene>
    <name evidence="25" type="ORF">SAMN05444281_2821</name>
</gene>
<dbReference type="EC" id="6.3.2.12" evidence="6"/>
<dbReference type="OrthoDB" id="9809356at2"/>
<evidence type="ECO:0000256" key="21">
    <source>
        <dbReference type="ARBA" id="ARBA00049161"/>
    </source>
</evidence>
<dbReference type="GO" id="GO:0005524">
    <property type="term" value="F:ATP binding"/>
    <property type="evidence" value="ECO:0007669"/>
    <property type="project" value="UniProtKB-KW"/>
</dbReference>
<dbReference type="GO" id="GO:0005737">
    <property type="term" value="C:cytoplasm"/>
    <property type="evidence" value="ECO:0007669"/>
    <property type="project" value="TreeGrafter"/>
</dbReference>
<dbReference type="InterPro" id="IPR013221">
    <property type="entry name" value="Mur_ligase_cen"/>
</dbReference>
<evidence type="ECO:0000256" key="20">
    <source>
        <dbReference type="ARBA" id="ARBA00049035"/>
    </source>
</evidence>
<protein>
    <recommendedName>
        <fullName evidence="8">Dihydrofolate synthase/folylpolyglutamate synthase</fullName>
        <ecNumber evidence="6">6.3.2.12</ecNumber>
        <ecNumber evidence="7">6.3.2.17</ecNumber>
    </recommendedName>
    <alternativeName>
        <fullName evidence="17">Folylpoly-gamma-glutamate synthetase-dihydrofolate synthetase</fullName>
    </alternativeName>
    <alternativeName>
        <fullName evidence="15">Folylpolyglutamate synthetase</fullName>
    </alternativeName>
    <alternativeName>
        <fullName evidence="16">Tetrahydrofolylpolyglutamate synthase</fullName>
    </alternativeName>
</protein>
<dbReference type="GO" id="GO:0004326">
    <property type="term" value="F:tetrahydrofolylpolyglutamate synthase activity"/>
    <property type="evidence" value="ECO:0007669"/>
    <property type="project" value="UniProtKB-EC"/>
</dbReference>
<evidence type="ECO:0000259" key="23">
    <source>
        <dbReference type="Pfam" id="PF02875"/>
    </source>
</evidence>
<dbReference type="GO" id="GO:0008841">
    <property type="term" value="F:dihydrofolate synthase activity"/>
    <property type="evidence" value="ECO:0007669"/>
    <property type="project" value="UniProtKB-EC"/>
</dbReference>
<keyword evidence="13" id="KW-0460">Magnesium</keyword>
<sequence>MNYQETLDWLFSQLPMYQKDGAKAYKKDLSNTLLLMDYLGNPEQHIKAIHVAGTNGKGSTSHMLASVLQEQGYQVGLYTSPHLIDFRERIKINGKEIAEEYIVDFVAKHKSFFEQNALSFFEMTVGLSFEYFKDAHVDYVVLETGMGGRLDSTNVVIPLVSVITNIGLDHTQFLGTTLPVIAKEKGGIIKQNRPVVIGEYHEETFAVFQETANQKNAPLFKAFDLEAVVYDCELKGIYQKHNLKTVIQTIEVLKTLGIKITDGSIENGLSKVIQNTGLLGRYQIVQEAPKLICDTGHNKEGISLVVSQLLAEDFEILHIVFGVVDDKDLSSVLPLLPKQAAYYFTRPSIARGLSQEKLKASAQEHQLIGESYATVEKAVNEVLSNANPKDLIYVGGSTFVVADYLSLPTTNNDSNLSHRNNII</sequence>
<dbReference type="PIRSF" id="PIRSF001563">
    <property type="entry name" value="Folylpolyglu_synth"/>
    <property type="match status" value="1"/>
</dbReference>
<evidence type="ECO:0000256" key="12">
    <source>
        <dbReference type="ARBA" id="ARBA00022840"/>
    </source>
</evidence>
<dbReference type="GO" id="GO:0046656">
    <property type="term" value="P:folic acid biosynthetic process"/>
    <property type="evidence" value="ECO:0007669"/>
    <property type="project" value="UniProtKB-KW"/>
</dbReference>
<dbReference type="Pfam" id="PF02875">
    <property type="entry name" value="Mur_ligase_C"/>
    <property type="match status" value="1"/>
</dbReference>
<evidence type="ECO:0000256" key="18">
    <source>
        <dbReference type="ARBA" id="ARBA00047493"/>
    </source>
</evidence>
<keyword evidence="26" id="KW-1185">Reference proteome</keyword>
<dbReference type="FunFam" id="3.40.1190.10:FF:000011">
    <property type="entry name" value="Folylpolyglutamate synthase/dihydrofolate synthase"/>
    <property type="match status" value="1"/>
</dbReference>
<proteinExistence type="inferred from homology"/>
<name>A0A1M5X2D2_9FLAO</name>
<accession>A0A1M5X2D2</accession>
<dbReference type="EMBL" id="FQXQ01000009">
    <property type="protein sequence ID" value="SHH93752.1"/>
    <property type="molecule type" value="Genomic_DNA"/>
</dbReference>
<keyword evidence="12 22" id="KW-0067">ATP-binding</keyword>
<dbReference type="PANTHER" id="PTHR11136:SF0">
    <property type="entry name" value="DIHYDROFOLATE SYNTHETASE-RELATED"/>
    <property type="match status" value="1"/>
</dbReference>
<dbReference type="Pfam" id="PF08245">
    <property type="entry name" value="Mur_ligase_M"/>
    <property type="match status" value="1"/>
</dbReference>
<dbReference type="Gene3D" id="3.90.190.20">
    <property type="entry name" value="Mur ligase, C-terminal domain"/>
    <property type="match status" value="1"/>
</dbReference>
<dbReference type="InterPro" id="IPR018109">
    <property type="entry name" value="Folylpolyglutamate_synth_CS"/>
</dbReference>
<evidence type="ECO:0000256" key="15">
    <source>
        <dbReference type="ARBA" id="ARBA00030048"/>
    </source>
</evidence>
<dbReference type="SUPFAM" id="SSF53623">
    <property type="entry name" value="MurD-like peptide ligases, catalytic domain"/>
    <property type="match status" value="1"/>
</dbReference>
<evidence type="ECO:0000256" key="5">
    <source>
        <dbReference type="ARBA" id="ARBA00008276"/>
    </source>
</evidence>
<evidence type="ECO:0000256" key="13">
    <source>
        <dbReference type="ARBA" id="ARBA00022842"/>
    </source>
</evidence>
<evidence type="ECO:0000256" key="8">
    <source>
        <dbReference type="ARBA" id="ARBA00019357"/>
    </source>
</evidence>
<feature type="domain" description="Mur ligase central" evidence="24">
    <location>
        <begin position="51"/>
        <end position="246"/>
    </location>
</feature>
<feature type="domain" description="Mur ligase C-terminal" evidence="23">
    <location>
        <begin position="280"/>
        <end position="397"/>
    </location>
</feature>
<dbReference type="PROSITE" id="PS01012">
    <property type="entry name" value="FOLYLPOLYGLU_SYNT_2"/>
    <property type="match status" value="1"/>
</dbReference>
<keyword evidence="11 22" id="KW-0547">Nucleotide-binding</keyword>
<dbReference type="PANTHER" id="PTHR11136">
    <property type="entry name" value="FOLYLPOLYGLUTAMATE SYNTHASE-RELATED"/>
    <property type="match status" value="1"/>
</dbReference>
<reference evidence="26" key="1">
    <citation type="submission" date="2016-11" db="EMBL/GenBank/DDBJ databases">
        <authorList>
            <person name="Varghese N."/>
            <person name="Submissions S."/>
        </authorList>
    </citation>
    <scope>NUCLEOTIDE SEQUENCE [LARGE SCALE GENOMIC DNA]</scope>
    <source>
        <strain evidence="26">DSM 100572</strain>
    </source>
</reference>
<dbReference type="EC" id="6.3.2.17" evidence="7"/>
<evidence type="ECO:0000256" key="4">
    <source>
        <dbReference type="ARBA" id="ARBA00005150"/>
    </source>
</evidence>
<comment type="function">
    <text evidence="2">Functions in two distinct reactions of the de novo folate biosynthetic pathway. Catalyzes the addition of a glutamate residue to dihydropteroate (7,8-dihydropteroate or H2Pte) to form dihydrofolate (7,8-dihydrofolate monoglutamate or H2Pte-Glu). Also catalyzes successive additions of L-glutamate to tetrahydrofolate or 10-formyltetrahydrofolate or 5,10-methylenetetrahydrofolate, leading to folylpolyglutamate derivatives.</text>
</comment>
<comment type="catalytic activity">
    <reaction evidence="20">
        <text>(6R)-5,10-methylenetetrahydrofolyl-(gamma-L-Glu)(n) + L-glutamate + ATP = (6R)-5,10-methylenetetrahydrofolyl-(gamma-L-Glu)(n+1) + ADP + phosphate + H(+)</text>
        <dbReference type="Rhea" id="RHEA:51912"/>
        <dbReference type="Rhea" id="RHEA-COMP:13257"/>
        <dbReference type="Rhea" id="RHEA-COMP:13258"/>
        <dbReference type="ChEBI" id="CHEBI:15378"/>
        <dbReference type="ChEBI" id="CHEBI:29985"/>
        <dbReference type="ChEBI" id="CHEBI:30616"/>
        <dbReference type="ChEBI" id="CHEBI:43474"/>
        <dbReference type="ChEBI" id="CHEBI:136572"/>
        <dbReference type="ChEBI" id="CHEBI:456216"/>
        <dbReference type="EC" id="6.3.2.17"/>
    </reaction>
</comment>
<keyword evidence="9 22" id="KW-0436">Ligase</keyword>
<comment type="pathway">
    <text evidence="3">Cofactor biosynthesis; tetrahydrofolate biosynthesis; 7,8-dihydrofolate from 2-amino-4-hydroxy-6-hydroxymethyl-7,8-dihydropteridine diphosphate and 4-aminobenzoate: step 2/2.</text>
</comment>
<comment type="pathway">
    <text evidence="4">Cofactor biosynthesis; tetrahydrofolylpolyglutamate biosynthesis.</text>
</comment>
<keyword evidence="14" id="KW-0289">Folate biosynthesis</keyword>
<evidence type="ECO:0000313" key="26">
    <source>
        <dbReference type="Proteomes" id="UP000184109"/>
    </source>
</evidence>
<dbReference type="NCBIfam" id="TIGR01499">
    <property type="entry name" value="folC"/>
    <property type="match status" value="1"/>
</dbReference>
<dbReference type="Gene3D" id="3.40.1190.10">
    <property type="entry name" value="Mur-like, catalytic domain"/>
    <property type="match status" value="1"/>
</dbReference>
<evidence type="ECO:0000256" key="2">
    <source>
        <dbReference type="ARBA" id="ARBA00002714"/>
    </source>
</evidence>
<keyword evidence="10" id="KW-0479">Metal-binding</keyword>
<evidence type="ECO:0000313" key="25">
    <source>
        <dbReference type="EMBL" id="SHH93752.1"/>
    </source>
</evidence>
<dbReference type="PROSITE" id="PS01011">
    <property type="entry name" value="FOLYLPOLYGLU_SYNT_1"/>
    <property type="match status" value="1"/>
</dbReference>
<dbReference type="AlphaFoldDB" id="A0A1M5X2D2"/>
<evidence type="ECO:0000256" key="16">
    <source>
        <dbReference type="ARBA" id="ARBA00030592"/>
    </source>
</evidence>
<comment type="catalytic activity">
    <reaction evidence="18">
        <text>(6S)-5,6,7,8-tetrahydrofolyl-(gamma-L-Glu)(n) + L-glutamate + ATP = (6S)-5,6,7,8-tetrahydrofolyl-(gamma-L-Glu)(n+1) + ADP + phosphate + H(+)</text>
        <dbReference type="Rhea" id="RHEA:10580"/>
        <dbReference type="Rhea" id="RHEA-COMP:14738"/>
        <dbReference type="Rhea" id="RHEA-COMP:14740"/>
        <dbReference type="ChEBI" id="CHEBI:15378"/>
        <dbReference type="ChEBI" id="CHEBI:29985"/>
        <dbReference type="ChEBI" id="CHEBI:30616"/>
        <dbReference type="ChEBI" id="CHEBI:43474"/>
        <dbReference type="ChEBI" id="CHEBI:141005"/>
        <dbReference type="ChEBI" id="CHEBI:456216"/>
        <dbReference type="EC" id="6.3.2.17"/>
    </reaction>
</comment>
<evidence type="ECO:0000256" key="1">
    <source>
        <dbReference type="ARBA" id="ARBA00001946"/>
    </source>
</evidence>
<evidence type="ECO:0000256" key="11">
    <source>
        <dbReference type="ARBA" id="ARBA00022741"/>
    </source>
</evidence>